<evidence type="ECO:0008006" key="3">
    <source>
        <dbReference type="Google" id="ProtNLM"/>
    </source>
</evidence>
<keyword evidence="2" id="KW-1185">Reference proteome</keyword>
<evidence type="ECO:0000313" key="2">
    <source>
        <dbReference type="Proteomes" id="UP000466517"/>
    </source>
</evidence>
<evidence type="ECO:0000313" key="1">
    <source>
        <dbReference type="EMBL" id="BBZ29558.1"/>
    </source>
</evidence>
<dbReference type="AlphaFoldDB" id="A0A7I7XK32"/>
<dbReference type="InterPro" id="IPR035897">
    <property type="entry name" value="Toll_tir_struct_dom_sf"/>
</dbReference>
<dbReference type="KEGG" id="mmag:MMAD_38530"/>
<dbReference type="EMBL" id="AP022610">
    <property type="protein sequence ID" value="BBZ29558.1"/>
    <property type="molecule type" value="Genomic_DNA"/>
</dbReference>
<dbReference type="RefSeq" id="WP_163740193.1">
    <property type="nucleotide sequence ID" value="NZ_AP022610.1"/>
</dbReference>
<dbReference type="Proteomes" id="UP000466517">
    <property type="component" value="Chromosome"/>
</dbReference>
<reference evidence="1 2" key="1">
    <citation type="journal article" date="2019" name="Emerg. Microbes Infect.">
        <title>Comprehensive subspecies identification of 175 nontuberculous mycobacteria species based on 7547 genomic profiles.</title>
        <authorList>
            <person name="Matsumoto Y."/>
            <person name="Kinjo T."/>
            <person name="Motooka D."/>
            <person name="Nabeya D."/>
            <person name="Jung N."/>
            <person name="Uechi K."/>
            <person name="Horii T."/>
            <person name="Iida T."/>
            <person name="Fujita J."/>
            <person name="Nakamura S."/>
        </authorList>
    </citation>
    <scope>NUCLEOTIDE SEQUENCE [LARGE SCALE GENOMIC DNA]</scope>
    <source>
        <strain evidence="1 2">JCM 13574</strain>
    </source>
</reference>
<name>A0A7I7XK32_9MYCO</name>
<proteinExistence type="predicted"/>
<sequence length="193" mass="21327">MVYFRRSDLELAGRQRTASLGYANARDALNTRTASVFPGERFDVFLSHSFKDAPLILGIANHFEKQGLSVYIDWIVDRQLNRSEVSLETASLLRERMGQCTSLIYANSTSSPMSKWMPWELGYFDGSKGGPIAIMPIDDDVPGQQGQEYLGLYPAIERVPVGSGFITAAVEPGGLHRMPVAEFGRGLGQLYGF</sequence>
<dbReference type="Gene3D" id="3.40.50.10140">
    <property type="entry name" value="Toll/interleukin-1 receptor homology (TIR) domain"/>
    <property type="match status" value="1"/>
</dbReference>
<dbReference type="SUPFAM" id="SSF52200">
    <property type="entry name" value="Toll/Interleukin receptor TIR domain"/>
    <property type="match status" value="1"/>
</dbReference>
<protein>
    <recommendedName>
        <fullName evidence="3">TIR domain-containing protein</fullName>
    </recommendedName>
</protein>
<gene>
    <name evidence="1" type="ORF">MMAD_38530</name>
</gene>
<organism evidence="1 2">
    <name type="scientific">Mycolicibacterium madagascariense</name>
    <dbReference type="NCBI Taxonomy" id="212765"/>
    <lineage>
        <taxon>Bacteria</taxon>
        <taxon>Bacillati</taxon>
        <taxon>Actinomycetota</taxon>
        <taxon>Actinomycetes</taxon>
        <taxon>Mycobacteriales</taxon>
        <taxon>Mycobacteriaceae</taxon>
        <taxon>Mycolicibacterium</taxon>
    </lineage>
</organism>
<accession>A0A7I7XK32</accession>